<evidence type="ECO:0000313" key="2">
    <source>
        <dbReference type="Proteomes" id="UP001241571"/>
    </source>
</evidence>
<evidence type="ECO:0000313" key="1">
    <source>
        <dbReference type="EMBL" id="MDL4935776.1"/>
    </source>
</evidence>
<dbReference type="PANTHER" id="PTHR30050">
    <property type="entry name" value="CHROMOSOMAL REPLICATION INITIATOR PROTEIN DNAA"/>
    <property type="match status" value="1"/>
</dbReference>
<dbReference type="GO" id="GO:0005524">
    <property type="term" value="F:ATP binding"/>
    <property type="evidence" value="ECO:0007669"/>
    <property type="project" value="UniProtKB-KW"/>
</dbReference>
<dbReference type="EMBL" id="JASUBT010000005">
    <property type="protein sequence ID" value="MDL4935776.1"/>
    <property type="molecule type" value="Genomic_DNA"/>
</dbReference>
<proteinExistence type="predicted"/>
<dbReference type="RefSeq" id="WP_081118903.1">
    <property type="nucleotide sequence ID" value="NZ_CABGIR010000016.1"/>
</dbReference>
<organism evidence="1 2">
    <name type="scientific">Enterococcus gallinarum</name>
    <dbReference type="NCBI Taxonomy" id="1353"/>
    <lineage>
        <taxon>Bacteria</taxon>
        <taxon>Bacillati</taxon>
        <taxon>Bacillota</taxon>
        <taxon>Bacilli</taxon>
        <taxon>Lactobacillales</taxon>
        <taxon>Enterococcaceae</taxon>
        <taxon>Enterococcus</taxon>
    </lineage>
</organism>
<dbReference type="SUPFAM" id="SSF52540">
    <property type="entry name" value="P-loop containing nucleoside triphosphate hydrolases"/>
    <property type="match status" value="1"/>
</dbReference>
<gene>
    <name evidence="1" type="ORF">QRX88_08630</name>
</gene>
<dbReference type="Proteomes" id="UP001241571">
    <property type="component" value="Unassembled WGS sequence"/>
</dbReference>
<dbReference type="PANTHER" id="PTHR30050:SF4">
    <property type="entry name" value="ATP-BINDING PROTEIN RV3427C IN INSERTION SEQUENCE-RELATED"/>
    <property type="match status" value="1"/>
</dbReference>
<accession>A0ABD4ZT29</accession>
<protein>
    <submittedName>
        <fullName evidence="1">ATP-binding protein</fullName>
    </submittedName>
</protein>
<comment type="caution">
    <text evidence="1">The sequence shown here is derived from an EMBL/GenBank/DDBJ whole genome shotgun (WGS) entry which is preliminary data.</text>
</comment>
<reference evidence="1 2" key="1">
    <citation type="submission" date="2023-06" db="EMBL/GenBank/DDBJ databases">
        <title>Acute promotion of culturable opportunistic pathogens and persistent increase of antibiotic resistance following antibiotic exposure in mouse gut microbiota.</title>
        <authorList>
            <person name="Li L."/>
            <person name="Wang B."/>
            <person name="Sun Y."/>
            <person name="Wang M."/>
            <person name="Xu H."/>
        </authorList>
    </citation>
    <scope>NUCLEOTIDE SEQUENCE [LARGE SCALE GENOMIC DNA]</scope>
    <source>
        <strain evidence="1 2">CRI2_2</strain>
    </source>
</reference>
<sequence length="244" mass="27625">MQDKLLELLADENSYPYIFMYGSDGTGGLWKSRNVPAKYSNNFIDSLPIAEENPVAYATVEKYVGNVIQYVQEKKVGLFFFSKPCPENKFGTGTGKTTAAITILNHYLLERLRQHLKNVRSIDDNPVYFCKSTDLQTAFNAQFRGSSEMQKDASERYYAIKNRAKAVELLVFDDIATKASTESFTEELYEIIDHRATEELATIYTSNMTLEDVAGLLGDRIASRIEGMTVPVAFTGRDYRRKVL</sequence>
<keyword evidence="1" id="KW-0547">Nucleotide-binding</keyword>
<name>A0ABD4ZT29_ENTGA</name>
<dbReference type="Gene3D" id="3.40.50.300">
    <property type="entry name" value="P-loop containing nucleotide triphosphate hydrolases"/>
    <property type="match status" value="1"/>
</dbReference>
<keyword evidence="1" id="KW-0067">ATP-binding</keyword>
<dbReference type="InterPro" id="IPR027417">
    <property type="entry name" value="P-loop_NTPase"/>
</dbReference>
<dbReference type="AlphaFoldDB" id="A0ABD4ZT29"/>